<feature type="non-terminal residue" evidence="1">
    <location>
        <position position="51"/>
    </location>
</feature>
<accession>A0AA38CG81</accession>
<keyword evidence="2" id="KW-1185">Reference proteome</keyword>
<evidence type="ECO:0000313" key="2">
    <source>
        <dbReference type="Proteomes" id="UP000824469"/>
    </source>
</evidence>
<dbReference type="AlphaFoldDB" id="A0AA38CG81"/>
<reference evidence="1 2" key="1">
    <citation type="journal article" date="2021" name="Nat. Plants">
        <title>The Taxus genome provides insights into paclitaxel biosynthesis.</title>
        <authorList>
            <person name="Xiong X."/>
            <person name="Gou J."/>
            <person name="Liao Q."/>
            <person name="Li Y."/>
            <person name="Zhou Q."/>
            <person name="Bi G."/>
            <person name="Li C."/>
            <person name="Du R."/>
            <person name="Wang X."/>
            <person name="Sun T."/>
            <person name="Guo L."/>
            <person name="Liang H."/>
            <person name="Lu P."/>
            <person name="Wu Y."/>
            <person name="Zhang Z."/>
            <person name="Ro D.K."/>
            <person name="Shang Y."/>
            <person name="Huang S."/>
            <person name="Yan J."/>
        </authorList>
    </citation>
    <scope>NUCLEOTIDE SEQUENCE [LARGE SCALE GENOMIC DNA]</scope>
    <source>
        <strain evidence="1">Ta-2019</strain>
    </source>
</reference>
<proteinExistence type="predicted"/>
<gene>
    <name evidence="1" type="ORF">KI387_029790</name>
</gene>
<dbReference type="EMBL" id="JAHRHJ020000010">
    <property type="protein sequence ID" value="KAH9298108.1"/>
    <property type="molecule type" value="Genomic_DNA"/>
</dbReference>
<feature type="non-terminal residue" evidence="1">
    <location>
        <position position="1"/>
    </location>
</feature>
<name>A0AA38CG81_TAXCH</name>
<dbReference type="Proteomes" id="UP000824469">
    <property type="component" value="Unassembled WGS sequence"/>
</dbReference>
<sequence length="51" mass="5264">GRIFLSLGCTFLDKGDVGVRDLEGKADGGRGKFTQGDNEGAVKVDDVGHVG</sequence>
<comment type="caution">
    <text evidence="1">The sequence shown here is derived from an EMBL/GenBank/DDBJ whole genome shotgun (WGS) entry which is preliminary data.</text>
</comment>
<evidence type="ECO:0000313" key="1">
    <source>
        <dbReference type="EMBL" id="KAH9298108.1"/>
    </source>
</evidence>
<protein>
    <submittedName>
        <fullName evidence="1">Uncharacterized protein</fullName>
    </submittedName>
</protein>
<organism evidence="1 2">
    <name type="scientific">Taxus chinensis</name>
    <name type="common">Chinese yew</name>
    <name type="synonym">Taxus wallichiana var. chinensis</name>
    <dbReference type="NCBI Taxonomy" id="29808"/>
    <lineage>
        <taxon>Eukaryota</taxon>
        <taxon>Viridiplantae</taxon>
        <taxon>Streptophyta</taxon>
        <taxon>Embryophyta</taxon>
        <taxon>Tracheophyta</taxon>
        <taxon>Spermatophyta</taxon>
        <taxon>Pinopsida</taxon>
        <taxon>Pinidae</taxon>
        <taxon>Conifers II</taxon>
        <taxon>Cupressales</taxon>
        <taxon>Taxaceae</taxon>
        <taxon>Taxus</taxon>
    </lineage>
</organism>